<dbReference type="PRINTS" id="PR00193">
    <property type="entry name" value="MYOSINHEAVY"/>
</dbReference>
<evidence type="ECO:0000313" key="14">
    <source>
        <dbReference type="EMBL" id="KAK0573386.1"/>
    </source>
</evidence>
<dbReference type="Gene3D" id="1.10.10.820">
    <property type="match status" value="1"/>
</dbReference>
<keyword evidence="5 10" id="KW-0175">Coiled coil</keyword>
<dbReference type="Gene3D" id="1.20.5.190">
    <property type="match status" value="3"/>
</dbReference>
<comment type="caution">
    <text evidence="14">The sequence shown here is derived from an EMBL/GenBank/DDBJ whole genome shotgun (WGS) entry which is preliminary data.</text>
</comment>
<keyword evidence="6 9" id="KW-0518">Myosin</keyword>
<feature type="domain" description="Myosin motor" evidence="12">
    <location>
        <begin position="64"/>
        <end position="655"/>
    </location>
</feature>
<evidence type="ECO:0000256" key="5">
    <source>
        <dbReference type="ARBA" id="ARBA00023054"/>
    </source>
</evidence>
<dbReference type="PANTHER" id="PTHR13140:SF270">
    <property type="entry name" value="MYOSIN-12"/>
    <property type="match status" value="1"/>
</dbReference>
<evidence type="ECO:0000259" key="12">
    <source>
        <dbReference type="PROSITE" id="PS51456"/>
    </source>
</evidence>
<dbReference type="PROSITE" id="PS50096">
    <property type="entry name" value="IQ"/>
    <property type="match status" value="4"/>
</dbReference>
<protein>
    <recommendedName>
        <fullName evidence="16">Myosin-12</fullName>
    </recommendedName>
</protein>
<keyword evidence="7 9" id="KW-0505">Motor protein</keyword>
<keyword evidence="1" id="KW-0677">Repeat</keyword>
<dbReference type="GO" id="GO:0005524">
    <property type="term" value="F:ATP binding"/>
    <property type="evidence" value="ECO:0007669"/>
    <property type="project" value="UniProtKB-UniRule"/>
</dbReference>
<evidence type="ECO:0000313" key="15">
    <source>
        <dbReference type="Proteomes" id="UP001168877"/>
    </source>
</evidence>
<dbReference type="FunFam" id="1.20.5.190:FF:000001">
    <property type="entry name" value="unconventional myosin-Va"/>
    <property type="match status" value="2"/>
</dbReference>
<dbReference type="Pfam" id="PF00612">
    <property type="entry name" value="IQ"/>
    <property type="match status" value="5"/>
</dbReference>
<evidence type="ECO:0000256" key="6">
    <source>
        <dbReference type="ARBA" id="ARBA00023123"/>
    </source>
</evidence>
<keyword evidence="3 9" id="KW-0067">ATP-binding</keyword>
<dbReference type="Proteomes" id="UP001168877">
    <property type="component" value="Unassembled WGS sequence"/>
</dbReference>
<evidence type="ECO:0000256" key="3">
    <source>
        <dbReference type="ARBA" id="ARBA00022840"/>
    </source>
</evidence>
<dbReference type="GO" id="GO:0005516">
    <property type="term" value="F:calmodulin binding"/>
    <property type="evidence" value="ECO:0007669"/>
    <property type="project" value="UniProtKB-KW"/>
</dbReference>
<dbReference type="InterPro" id="IPR001609">
    <property type="entry name" value="Myosin_head_motor_dom-like"/>
</dbReference>
<feature type="coiled-coil region" evidence="10">
    <location>
        <begin position="800"/>
        <end position="1006"/>
    </location>
</feature>
<evidence type="ECO:0000256" key="1">
    <source>
        <dbReference type="ARBA" id="ARBA00022737"/>
    </source>
</evidence>
<feature type="domain" description="Dilute" evidence="11">
    <location>
        <begin position="1017"/>
        <end position="1195"/>
    </location>
</feature>
<dbReference type="PANTHER" id="PTHR13140">
    <property type="entry name" value="MYOSIN"/>
    <property type="match status" value="1"/>
</dbReference>
<proteinExistence type="inferred from homology"/>
<evidence type="ECO:0000259" key="11">
    <source>
        <dbReference type="PROSITE" id="PS51126"/>
    </source>
</evidence>
<dbReference type="GO" id="GO:0051015">
    <property type="term" value="F:actin filament binding"/>
    <property type="evidence" value="ECO:0007669"/>
    <property type="project" value="TreeGrafter"/>
</dbReference>
<evidence type="ECO:0000256" key="9">
    <source>
        <dbReference type="PROSITE-ProRule" id="PRU00782"/>
    </source>
</evidence>
<dbReference type="InterPro" id="IPR036961">
    <property type="entry name" value="Kinesin_motor_dom_sf"/>
</dbReference>
<reference evidence="14" key="1">
    <citation type="journal article" date="2022" name="Plant J.">
        <title>Strategies of tolerance reflected in two North American maple genomes.</title>
        <authorList>
            <person name="McEvoy S.L."/>
            <person name="Sezen U.U."/>
            <person name="Trouern-Trend A."/>
            <person name="McMahon S.M."/>
            <person name="Schaberg P.G."/>
            <person name="Yang J."/>
            <person name="Wegrzyn J.L."/>
            <person name="Swenson N.G."/>
        </authorList>
    </citation>
    <scope>NUCLEOTIDE SEQUENCE</scope>
    <source>
        <strain evidence="14">NS2018</strain>
    </source>
</reference>
<dbReference type="Gene3D" id="3.40.850.10">
    <property type="entry name" value="Kinesin motor domain"/>
    <property type="match status" value="1"/>
</dbReference>
<dbReference type="SMART" id="SM00015">
    <property type="entry name" value="IQ"/>
    <property type="match status" value="5"/>
</dbReference>
<dbReference type="InterPro" id="IPR004009">
    <property type="entry name" value="SH3_Myosin"/>
</dbReference>
<keyword evidence="8 9" id="KW-0009">Actin-binding</keyword>
<reference evidence="14" key="2">
    <citation type="submission" date="2023-06" db="EMBL/GenBank/DDBJ databases">
        <authorList>
            <person name="Swenson N.G."/>
            <person name="Wegrzyn J.L."/>
            <person name="Mcevoy S.L."/>
        </authorList>
    </citation>
    <scope>NUCLEOTIDE SEQUENCE</scope>
    <source>
        <strain evidence="14">NS2018</strain>
        <tissue evidence="14">Leaf</tissue>
    </source>
</reference>
<dbReference type="GO" id="GO:0007015">
    <property type="term" value="P:actin filament organization"/>
    <property type="evidence" value="ECO:0007669"/>
    <property type="project" value="TreeGrafter"/>
</dbReference>
<comment type="caution">
    <text evidence="9">Lacks conserved residue(s) required for the propagation of feature annotation.</text>
</comment>
<evidence type="ECO:0000256" key="4">
    <source>
        <dbReference type="ARBA" id="ARBA00022860"/>
    </source>
</evidence>
<dbReference type="InterPro" id="IPR000048">
    <property type="entry name" value="IQ_motif_EF-hand-BS"/>
</dbReference>
<dbReference type="Pfam" id="PF02736">
    <property type="entry name" value="Myosin_N"/>
    <property type="match status" value="1"/>
</dbReference>
<gene>
    <name evidence="14" type="ORF">LWI29_007333</name>
</gene>
<dbReference type="PROSITE" id="PS51126">
    <property type="entry name" value="DILUTE"/>
    <property type="match status" value="1"/>
</dbReference>
<dbReference type="Gene3D" id="1.20.120.720">
    <property type="entry name" value="Myosin VI head, motor domain, U50 subdomain"/>
    <property type="match status" value="1"/>
</dbReference>
<evidence type="ECO:0008006" key="16">
    <source>
        <dbReference type="Google" id="ProtNLM"/>
    </source>
</evidence>
<sequence length="1195" mass="136291">MIQGTPVNIIVGSHVWVEDPEVAWIDGEVKEINGREATLITSEGKTIVADIAFIYPKDTEAPPAGVDDMTKLAYLHEPGVLHNLACRFALNEIYTYTGNILIAVNPFRRLPHLYDIHMMEQYKGAAFGELSPHLFAVADTCYRAMIHEQGRQSILVSGESGAGKTETTKMLMRYLAFMGGRSSTEGRTVEQQVLEDVKKFKLGDPGTFRYLNQSNCYEVANVDDAREYLETRNAMDIVGISQEEQDAIFRVVAAILHLGNIDFTKGKEVDSSKLKDEKSHYHLQTAAELLMCDEKALEDSLCKRVIVTPDGNITKPLDPDSAALSRDALAKTVYSRLFDCFEQLCINLTNEKLQQHFNQHVFKMEQEEYTREEINWSYVEFVDNQDVLDLIEKKPGGIIALLDEACMFPKSTHETFAQKMYQTYKGHKRFSKPKLARTDFTINHYAGDVTYLADQFLDKNKDYVVAEHQALLYASKCTFVANLFPPLPEETSKQSKFSSIGTRFKQQLQALMETLNTTEPHYIRCVKPNAVLKPGIFENFNILNQLRCGVSEILPPLNTQQFQIICKVSPTNNVLPWQGVLEAIRISCAGYPTKRTFDEFLDRFGVLAPDALDGSDEKTACVAICDKMGLKGYQIGKAKVFLRAGQMAELDARRTEVLANAAKCIQRQIRTHLTRKEFIALRRATIHMQKHWRAQLARKLYEDMRREAASIYIQKHVRAQKSRRNYKNLQAAATVIQTGIQALAAWNEYRYRRRTKAANKIQTQWRRFQALSAFKQQKKATLTLQCLWRARVARKELRKLRMAARETGALKEAKDKLEKRVEELTWRLEFEKHLRIDLEDAKGQEIAKLQDALNEMQGQLDEAHDAIIREKEEAKLAIEQAPPVIKEVSIVDNTKLELLENQNKELEGELRELQNKIAEFEKRYCEVEKESKVRLSEAEEAQQKTMLLQHTIDRLESNLSNLESENQVLRQQALVAPTNEDLSEELRNLKSKLDDLESENELLRINSAIAKQIDTQERVSSNVKSQDNICDLAYWLSATSTLLFHVQNTLKASNKQNAASYRSRTSPATIFGRMAQVSSKKRIILVHQFYENKLQTSDTKCQGFRSSSMGMGISTGYSGMVGQPNEQSKVDAKYPALLFKQHLTAYVEKIYGMIRDALKKEIGPFLNLCIQVLHQKAQKSLDEITNELCPVKHYS</sequence>
<keyword evidence="15" id="KW-1185">Reference proteome</keyword>
<dbReference type="SMART" id="SM00242">
    <property type="entry name" value="MYSc"/>
    <property type="match status" value="1"/>
</dbReference>
<dbReference type="Pfam" id="PF00063">
    <property type="entry name" value="Myosin_head"/>
    <property type="match status" value="4"/>
</dbReference>
<dbReference type="AlphaFoldDB" id="A0AA39VAT5"/>
<dbReference type="InterPro" id="IPR027417">
    <property type="entry name" value="P-loop_NTPase"/>
</dbReference>
<dbReference type="PROSITE" id="PS51456">
    <property type="entry name" value="MYOSIN_MOTOR"/>
    <property type="match status" value="1"/>
</dbReference>
<organism evidence="14 15">
    <name type="scientific">Acer saccharum</name>
    <name type="common">Sugar maple</name>
    <dbReference type="NCBI Taxonomy" id="4024"/>
    <lineage>
        <taxon>Eukaryota</taxon>
        <taxon>Viridiplantae</taxon>
        <taxon>Streptophyta</taxon>
        <taxon>Embryophyta</taxon>
        <taxon>Tracheophyta</taxon>
        <taxon>Spermatophyta</taxon>
        <taxon>Magnoliopsida</taxon>
        <taxon>eudicotyledons</taxon>
        <taxon>Gunneridae</taxon>
        <taxon>Pentapetalae</taxon>
        <taxon>rosids</taxon>
        <taxon>malvids</taxon>
        <taxon>Sapindales</taxon>
        <taxon>Sapindaceae</taxon>
        <taxon>Hippocastanoideae</taxon>
        <taxon>Acereae</taxon>
        <taxon>Acer</taxon>
    </lineage>
</organism>
<dbReference type="SUPFAM" id="SSF52540">
    <property type="entry name" value="P-loop containing nucleoside triphosphate hydrolases"/>
    <property type="match status" value="2"/>
</dbReference>
<evidence type="ECO:0000256" key="2">
    <source>
        <dbReference type="ARBA" id="ARBA00022741"/>
    </source>
</evidence>
<dbReference type="GO" id="GO:0000146">
    <property type="term" value="F:microfilament motor activity"/>
    <property type="evidence" value="ECO:0007669"/>
    <property type="project" value="TreeGrafter"/>
</dbReference>
<accession>A0AA39VAT5</accession>
<dbReference type="Gene3D" id="1.20.58.530">
    <property type="match status" value="1"/>
</dbReference>
<dbReference type="Gene3D" id="3.30.70.1590">
    <property type="match status" value="1"/>
</dbReference>
<dbReference type="EMBL" id="JAUESC010000387">
    <property type="protein sequence ID" value="KAK0573386.1"/>
    <property type="molecule type" value="Genomic_DNA"/>
</dbReference>
<comment type="similarity">
    <text evidence="9">Belongs to the TRAFAC class myosin-kinesin ATPase superfamily. Myosin family.</text>
</comment>
<dbReference type="GO" id="GO:0016020">
    <property type="term" value="C:membrane"/>
    <property type="evidence" value="ECO:0007669"/>
    <property type="project" value="TreeGrafter"/>
</dbReference>
<dbReference type="GO" id="GO:0005737">
    <property type="term" value="C:cytoplasm"/>
    <property type="evidence" value="ECO:0007669"/>
    <property type="project" value="TreeGrafter"/>
</dbReference>
<evidence type="ECO:0000256" key="10">
    <source>
        <dbReference type="SAM" id="Coils"/>
    </source>
</evidence>
<evidence type="ECO:0000259" key="13">
    <source>
        <dbReference type="PROSITE" id="PS51844"/>
    </source>
</evidence>
<dbReference type="PROSITE" id="PS51844">
    <property type="entry name" value="SH3_LIKE"/>
    <property type="match status" value="1"/>
</dbReference>
<name>A0AA39VAT5_ACESA</name>
<dbReference type="GO" id="GO:0016459">
    <property type="term" value="C:myosin complex"/>
    <property type="evidence" value="ECO:0007669"/>
    <property type="project" value="UniProtKB-KW"/>
</dbReference>
<dbReference type="InterPro" id="IPR002710">
    <property type="entry name" value="Dilute_dom"/>
</dbReference>
<feature type="domain" description="Myosin N-terminal SH3-like" evidence="13">
    <location>
        <begin position="10"/>
        <end position="59"/>
    </location>
</feature>
<dbReference type="GO" id="GO:0030048">
    <property type="term" value="P:actin filament-based movement"/>
    <property type="evidence" value="ECO:0007669"/>
    <property type="project" value="UniProtKB-ARBA"/>
</dbReference>
<keyword evidence="2 9" id="KW-0547">Nucleotide-binding</keyword>
<evidence type="ECO:0000256" key="7">
    <source>
        <dbReference type="ARBA" id="ARBA00023175"/>
    </source>
</evidence>
<feature type="binding site" evidence="9">
    <location>
        <begin position="158"/>
        <end position="165"/>
    </location>
    <ligand>
        <name>ATP</name>
        <dbReference type="ChEBI" id="CHEBI:30616"/>
    </ligand>
</feature>
<keyword evidence="4" id="KW-0112">Calmodulin-binding</keyword>
<evidence type="ECO:0000256" key="8">
    <source>
        <dbReference type="ARBA" id="ARBA00023203"/>
    </source>
</evidence>